<dbReference type="Proteomes" id="UP000799766">
    <property type="component" value="Unassembled WGS sequence"/>
</dbReference>
<protein>
    <submittedName>
        <fullName evidence="1">Uncharacterized protein</fullName>
    </submittedName>
</protein>
<evidence type="ECO:0000313" key="1">
    <source>
        <dbReference type="EMBL" id="KAF2452871.1"/>
    </source>
</evidence>
<sequence length="232" mass="26631">MPRPTIKTFQFFNRLPATMAGKDCPESFELPIKPTTAATGVDLMVRRTFQIPAEVKFAYWLHKWANSYAKADMTKTPWEGFRDAQEHEIEIAVLNYYPAPLDPRRVSLTKAQELATSVNNKTTMNRTQLRAKIVKHWALKKFDEGIIKRKGLWPLHQKSAAGVHALEPHRWDVPFLQALAALAEMTDGRWGDAQELMEDQYIARTEKSLARLRPGLVLQDLKDILYKQAELC</sequence>
<gene>
    <name evidence="1" type="ORF">BDY21DRAFT_149946</name>
</gene>
<evidence type="ECO:0000313" key="2">
    <source>
        <dbReference type="Proteomes" id="UP000799766"/>
    </source>
</evidence>
<organism evidence="1 2">
    <name type="scientific">Lineolata rhizophorae</name>
    <dbReference type="NCBI Taxonomy" id="578093"/>
    <lineage>
        <taxon>Eukaryota</taxon>
        <taxon>Fungi</taxon>
        <taxon>Dikarya</taxon>
        <taxon>Ascomycota</taxon>
        <taxon>Pezizomycotina</taxon>
        <taxon>Dothideomycetes</taxon>
        <taxon>Dothideomycetes incertae sedis</taxon>
        <taxon>Lineolatales</taxon>
        <taxon>Lineolataceae</taxon>
        <taxon>Lineolata</taxon>
    </lineage>
</organism>
<name>A0A6A6NME0_9PEZI</name>
<dbReference type="EMBL" id="MU001702">
    <property type="protein sequence ID" value="KAF2452871.1"/>
    <property type="molecule type" value="Genomic_DNA"/>
</dbReference>
<proteinExistence type="predicted"/>
<reference evidence="1" key="1">
    <citation type="journal article" date="2020" name="Stud. Mycol.">
        <title>101 Dothideomycetes genomes: a test case for predicting lifestyles and emergence of pathogens.</title>
        <authorList>
            <person name="Haridas S."/>
            <person name="Albert R."/>
            <person name="Binder M."/>
            <person name="Bloem J."/>
            <person name="Labutti K."/>
            <person name="Salamov A."/>
            <person name="Andreopoulos B."/>
            <person name="Baker S."/>
            <person name="Barry K."/>
            <person name="Bills G."/>
            <person name="Bluhm B."/>
            <person name="Cannon C."/>
            <person name="Castanera R."/>
            <person name="Culley D."/>
            <person name="Daum C."/>
            <person name="Ezra D."/>
            <person name="Gonzalez J."/>
            <person name="Henrissat B."/>
            <person name="Kuo A."/>
            <person name="Liang C."/>
            <person name="Lipzen A."/>
            <person name="Lutzoni F."/>
            <person name="Magnuson J."/>
            <person name="Mondo S."/>
            <person name="Nolan M."/>
            <person name="Ohm R."/>
            <person name="Pangilinan J."/>
            <person name="Park H.-J."/>
            <person name="Ramirez L."/>
            <person name="Alfaro M."/>
            <person name="Sun H."/>
            <person name="Tritt A."/>
            <person name="Yoshinaga Y."/>
            <person name="Zwiers L.-H."/>
            <person name="Turgeon B."/>
            <person name="Goodwin S."/>
            <person name="Spatafora J."/>
            <person name="Crous P."/>
            <person name="Grigoriev I."/>
        </authorList>
    </citation>
    <scope>NUCLEOTIDE SEQUENCE</scope>
    <source>
        <strain evidence="1">ATCC 16933</strain>
    </source>
</reference>
<dbReference type="AlphaFoldDB" id="A0A6A6NME0"/>
<accession>A0A6A6NME0</accession>
<keyword evidence="2" id="KW-1185">Reference proteome</keyword>